<dbReference type="GO" id="GO:0004553">
    <property type="term" value="F:hydrolase activity, hydrolyzing O-glycosyl compounds"/>
    <property type="evidence" value="ECO:0007669"/>
    <property type="project" value="InterPro"/>
</dbReference>
<dbReference type="SUPFAM" id="SSF49899">
    <property type="entry name" value="Concanavalin A-like lectins/glucanases"/>
    <property type="match status" value="1"/>
</dbReference>
<dbReference type="InterPro" id="IPR013320">
    <property type="entry name" value="ConA-like_dom_sf"/>
</dbReference>
<reference evidence="1 2" key="1">
    <citation type="journal article" date="2020" name="Int. J. Syst. Evol. Microbiol.">
        <title>Reclassification of Streptomyces castelarensis and Streptomyces sporoclivatus as later heterotypic synonyms of Streptomyces antimycoticus.</title>
        <authorList>
            <person name="Komaki H."/>
            <person name="Tamura T."/>
        </authorList>
    </citation>
    <scope>NUCLEOTIDE SEQUENCE [LARGE SCALE GENOMIC DNA]</scope>
    <source>
        <strain evidence="1 2">NBRC 12839</strain>
    </source>
</reference>
<sequence>MDIKPIVNWIKNTKGWFGDVTIGDVQFGYEITSSAGGLDFRTNSFGVSAS</sequence>
<dbReference type="AlphaFoldDB" id="A0A4D4KIF7"/>
<dbReference type="EMBL" id="BJHV01000001">
    <property type="protein sequence ID" value="GDY45879.1"/>
    <property type="molecule type" value="Genomic_DNA"/>
</dbReference>
<comment type="caution">
    <text evidence="1">The sequence shown here is derived from an EMBL/GenBank/DDBJ whole genome shotgun (WGS) entry which is preliminary data.</text>
</comment>
<accession>A0A4D4KIF7</accession>
<keyword evidence="2" id="KW-1185">Reference proteome</keyword>
<organism evidence="1 2">
    <name type="scientific">Streptomyces antimycoticus</name>
    <dbReference type="NCBI Taxonomy" id="68175"/>
    <lineage>
        <taxon>Bacteria</taxon>
        <taxon>Bacillati</taxon>
        <taxon>Actinomycetota</taxon>
        <taxon>Actinomycetes</taxon>
        <taxon>Kitasatosporales</taxon>
        <taxon>Streptomycetaceae</taxon>
        <taxon>Streptomyces</taxon>
        <taxon>Streptomyces violaceusniger group</taxon>
    </lineage>
</organism>
<proteinExistence type="predicted"/>
<dbReference type="InterPro" id="IPR013319">
    <property type="entry name" value="GH11/12"/>
</dbReference>
<protein>
    <submittedName>
        <fullName evidence="1">Uncharacterized protein</fullName>
    </submittedName>
</protein>
<gene>
    <name evidence="1" type="ORF">SANT12839_067610</name>
</gene>
<evidence type="ECO:0000313" key="1">
    <source>
        <dbReference type="EMBL" id="GDY45879.1"/>
    </source>
</evidence>
<evidence type="ECO:0000313" key="2">
    <source>
        <dbReference type="Proteomes" id="UP000299290"/>
    </source>
</evidence>
<dbReference type="Gene3D" id="2.60.120.180">
    <property type="match status" value="1"/>
</dbReference>
<name>A0A4D4KIF7_9ACTN</name>
<dbReference type="Proteomes" id="UP000299290">
    <property type="component" value="Unassembled WGS sequence"/>
</dbReference>